<dbReference type="RefSeq" id="WP_204010617.1">
    <property type="nucleotide sequence ID" value="NZ_BOPG01000100.1"/>
</dbReference>
<dbReference type="AlphaFoldDB" id="A0A8J3ZGZ2"/>
<evidence type="ECO:0000256" key="2">
    <source>
        <dbReference type="ARBA" id="ARBA00023015"/>
    </source>
</evidence>
<protein>
    <submittedName>
        <fullName evidence="8">SARP family transcriptional regulator</fullName>
    </submittedName>
</protein>
<dbReference type="SMART" id="SM01043">
    <property type="entry name" value="BTAD"/>
    <property type="match status" value="1"/>
</dbReference>
<comment type="similarity">
    <text evidence="1">Belongs to the AfsR/DnrI/RedD regulatory family.</text>
</comment>
<dbReference type="PRINTS" id="PR00364">
    <property type="entry name" value="DISEASERSIST"/>
</dbReference>
<keyword evidence="2" id="KW-0805">Transcription regulation</keyword>
<dbReference type="InterPro" id="IPR019734">
    <property type="entry name" value="TPR_rpt"/>
</dbReference>
<dbReference type="InterPro" id="IPR016032">
    <property type="entry name" value="Sig_transdc_resp-reg_C-effctor"/>
</dbReference>
<dbReference type="GO" id="GO:0000160">
    <property type="term" value="P:phosphorelay signal transduction system"/>
    <property type="evidence" value="ECO:0007669"/>
    <property type="project" value="InterPro"/>
</dbReference>
<feature type="domain" description="OmpR/PhoB-type" evidence="6">
    <location>
        <begin position="27"/>
        <end position="99"/>
    </location>
</feature>
<dbReference type="SMART" id="SM00862">
    <property type="entry name" value="Trans_reg_C"/>
    <property type="match status" value="1"/>
</dbReference>
<dbReference type="InterPro" id="IPR005158">
    <property type="entry name" value="BTAD"/>
</dbReference>
<dbReference type="SUPFAM" id="SSF48452">
    <property type="entry name" value="TPR-like"/>
    <property type="match status" value="2"/>
</dbReference>
<evidence type="ECO:0000256" key="3">
    <source>
        <dbReference type="ARBA" id="ARBA00023125"/>
    </source>
</evidence>
<evidence type="ECO:0000313" key="9">
    <source>
        <dbReference type="Proteomes" id="UP000612585"/>
    </source>
</evidence>
<dbReference type="GO" id="GO:0043531">
    <property type="term" value="F:ADP binding"/>
    <property type="evidence" value="ECO:0007669"/>
    <property type="project" value="InterPro"/>
</dbReference>
<evidence type="ECO:0000259" key="6">
    <source>
        <dbReference type="SMART" id="SM00862"/>
    </source>
</evidence>
<dbReference type="EMBL" id="BOPG01000100">
    <property type="protein sequence ID" value="GIJ63631.1"/>
    <property type="molecule type" value="Genomic_DNA"/>
</dbReference>
<dbReference type="InterPro" id="IPR001867">
    <property type="entry name" value="OmpR/PhoB-type_DNA-bd"/>
</dbReference>
<dbReference type="SUPFAM" id="SSF52540">
    <property type="entry name" value="P-loop containing nucleoside triphosphate hydrolases"/>
    <property type="match status" value="1"/>
</dbReference>
<dbReference type="InterPro" id="IPR027417">
    <property type="entry name" value="P-loop_NTPase"/>
</dbReference>
<dbReference type="InterPro" id="IPR011990">
    <property type="entry name" value="TPR-like_helical_dom_sf"/>
</dbReference>
<dbReference type="Gene3D" id="3.40.50.300">
    <property type="entry name" value="P-loop containing nucleotide triphosphate hydrolases"/>
    <property type="match status" value="1"/>
</dbReference>
<comment type="caution">
    <text evidence="8">The sequence shown here is derived from an EMBL/GenBank/DDBJ whole genome shotgun (WGS) entry which is preliminary data.</text>
</comment>
<accession>A0A8J3ZGZ2</accession>
<keyword evidence="9" id="KW-1185">Reference proteome</keyword>
<reference evidence="8" key="1">
    <citation type="submission" date="2021-01" db="EMBL/GenBank/DDBJ databases">
        <title>Whole genome shotgun sequence of Virgisporangium aurantiacum NBRC 16421.</title>
        <authorList>
            <person name="Komaki H."/>
            <person name="Tamura T."/>
        </authorList>
    </citation>
    <scope>NUCLEOTIDE SEQUENCE</scope>
    <source>
        <strain evidence="8">NBRC 16421</strain>
    </source>
</reference>
<feature type="repeat" description="TPR" evidence="5">
    <location>
        <begin position="732"/>
        <end position="765"/>
    </location>
</feature>
<keyword evidence="5" id="KW-0802">TPR repeat</keyword>
<dbReference type="SUPFAM" id="SSF46894">
    <property type="entry name" value="C-terminal effector domain of the bipartite response regulators"/>
    <property type="match status" value="1"/>
</dbReference>
<proteinExistence type="inferred from homology"/>
<evidence type="ECO:0000313" key="8">
    <source>
        <dbReference type="EMBL" id="GIJ63631.1"/>
    </source>
</evidence>
<dbReference type="PANTHER" id="PTHR35807:SF1">
    <property type="entry name" value="TRANSCRIPTIONAL REGULATOR REDD"/>
    <property type="match status" value="1"/>
</dbReference>
<dbReference type="InterPro" id="IPR051677">
    <property type="entry name" value="AfsR-DnrI-RedD_regulator"/>
</dbReference>
<evidence type="ECO:0000259" key="7">
    <source>
        <dbReference type="SMART" id="SM01043"/>
    </source>
</evidence>
<dbReference type="GO" id="GO:0006355">
    <property type="term" value="P:regulation of DNA-templated transcription"/>
    <property type="evidence" value="ECO:0007669"/>
    <property type="project" value="InterPro"/>
</dbReference>
<organism evidence="8 9">
    <name type="scientific">Virgisporangium aurantiacum</name>
    <dbReference type="NCBI Taxonomy" id="175570"/>
    <lineage>
        <taxon>Bacteria</taxon>
        <taxon>Bacillati</taxon>
        <taxon>Actinomycetota</taxon>
        <taxon>Actinomycetes</taxon>
        <taxon>Micromonosporales</taxon>
        <taxon>Micromonosporaceae</taxon>
        <taxon>Virgisporangium</taxon>
    </lineage>
</organism>
<dbReference type="PROSITE" id="PS50005">
    <property type="entry name" value="TPR"/>
    <property type="match status" value="1"/>
</dbReference>
<sequence>MAATGAEQPAGELSIGMLGPLRVEVGGHPVTLTANRLRTVLAVLALSAGEPVPVRRLAAAMWGVEQPDHPRRAVNLYLTRLRARLGQAAIRTDPAGYTLVVGPDQVDALRFARLLQRAAGTADPATERATLHEALDLWRGTPFEDLRSDLLDELDMPRLVEQRMTALERRIELDLAAGLGTELVTELQELTTRHPLRENLWAHLMTALYRAGRQADALATYQRLFRLLADQLGVQPGQAVQDVHRAVLAGGPQLDPVAGHRVADQPVPRQLPAGPHQFTGRLASLDSLDAMLAGDRTRDGNGGRIEPATVMIGAIAGTAGVGKTALAMHWAHRVADRFPDGQLYVNLRGFDLDARPVTPDEAVRGFLTALGVPASRIPNDLPAQVALYRSMVAGRRMLVVLDNACDAEQTRPLLPGTVGCLVLITSRNQLTGLVARDGAHLLVLDVLTPAEGLELLAARLGAARVSAERPAAEEIVEGCARLPLALAVVAARAAVHSTFPLAALAGELRGALDVLAGDDPATDLRVVFDWSYRTLTPAAGRMFRLLGLNPGPDTSVPLAASLTGLPSARARTLLAELARIHLIEEHAPGRYTFHDLLRTYARELAAGTLTDDGRDRATRRLLDHYVHSAVPAARLLNPNRWQTVVPPLPLAGVAPERPADSSEALAWFAAEDSGLLAALDGAVAAGLNTHAWQLAWALGGYLPRAGRVREWVEIQRVALEVVERTGDAREHAWAHRSLARAYRQVGRFDEAHEHMNRALDLYTGAGDRAGMAHTHHSLGQLYEMREKPRDALDHAQRAFEIFQEIGDSSGAASALNGMGWCRTRLGDHERALADCEEALRLQQTIGDRYGEATTWDSLGYIHGQLGGYEQAVTCCRRGIALHHDGGDRVSEADTTMQLGDTHRAFGNHAAAERSFRQAIQILDEINQPTGPARAKLIDLLAAGCPRIAHHQSIRPDPQEQGRRSPHT</sequence>
<dbReference type="CDD" id="cd15831">
    <property type="entry name" value="BTAD"/>
    <property type="match status" value="1"/>
</dbReference>
<keyword evidence="3" id="KW-0238">DNA-binding</keyword>
<dbReference type="SMART" id="SM00028">
    <property type="entry name" value="TPR"/>
    <property type="match status" value="6"/>
</dbReference>
<dbReference type="InterPro" id="IPR036388">
    <property type="entry name" value="WH-like_DNA-bd_sf"/>
</dbReference>
<gene>
    <name evidence="8" type="ORF">Vau01_111470</name>
</gene>
<dbReference type="Gene3D" id="1.10.10.10">
    <property type="entry name" value="Winged helix-like DNA-binding domain superfamily/Winged helix DNA-binding domain"/>
    <property type="match status" value="1"/>
</dbReference>
<evidence type="ECO:0000256" key="1">
    <source>
        <dbReference type="ARBA" id="ARBA00005820"/>
    </source>
</evidence>
<evidence type="ECO:0000256" key="4">
    <source>
        <dbReference type="ARBA" id="ARBA00023163"/>
    </source>
</evidence>
<dbReference type="Gene3D" id="1.25.40.10">
    <property type="entry name" value="Tetratricopeptide repeat domain"/>
    <property type="match status" value="2"/>
</dbReference>
<evidence type="ECO:0000256" key="5">
    <source>
        <dbReference type="PROSITE-ProRule" id="PRU00339"/>
    </source>
</evidence>
<name>A0A8J3ZGZ2_9ACTN</name>
<feature type="domain" description="Bacterial transcriptional activator" evidence="7">
    <location>
        <begin position="106"/>
        <end position="248"/>
    </location>
</feature>
<dbReference type="Pfam" id="PF03704">
    <property type="entry name" value="BTAD"/>
    <property type="match status" value="1"/>
</dbReference>
<dbReference type="Proteomes" id="UP000612585">
    <property type="component" value="Unassembled WGS sequence"/>
</dbReference>
<dbReference type="PANTHER" id="PTHR35807">
    <property type="entry name" value="TRANSCRIPTIONAL REGULATOR REDD-RELATED"/>
    <property type="match status" value="1"/>
</dbReference>
<dbReference type="GO" id="GO:0003677">
    <property type="term" value="F:DNA binding"/>
    <property type="evidence" value="ECO:0007669"/>
    <property type="project" value="UniProtKB-KW"/>
</dbReference>
<keyword evidence="4" id="KW-0804">Transcription</keyword>
<dbReference type="Pfam" id="PF13424">
    <property type="entry name" value="TPR_12"/>
    <property type="match status" value="3"/>
</dbReference>